<keyword evidence="4" id="KW-0106">Calcium</keyword>
<sequence length="436" mass="48920">MSANQGQSGERPPNVVLVLTDDQGYGDVRSHGNKLIDTPIHDRIAAEGVRFDRFFVSPVCAPTRASLLTGRYHIRTGVHGVTRGHEIMRADEVTIAELLKGAGYATGAFGKWHNGSQYPHHPNGQGFDEFLGFCAGHWNNYFNTSLDHNGTMVKSDGFIIDTLTDAAIEFIEVNHKRPFFCYIPYNTPHTPWQVPERYWRKYQAKGIDDPAIACAYAMCENIDDNMGRVLAKLEELKIADDTIFIYLSDNGPNTDRYNAGMKGRKGSAHEGGGRVPFFVRYPRRISPGKVIKPIAAHIDLLPTLMEYCGVRNYKTKPLDGRSLVPLIESKQSAWPSRTLFTVWGGTQLQDGRRAVRTDRWRAVNEKRGWELYDMLNDPLQKQNLAQAKPDVLARFSASYGEWFSDAAAAGFNPIPIHVGHPARNEVVLEGHYAYLN</sequence>
<reference evidence="6" key="1">
    <citation type="submission" date="2018-05" db="EMBL/GenBank/DDBJ databases">
        <authorList>
            <person name="Lanie J.A."/>
            <person name="Ng W.-L."/>
            <person name="Kazmierczak K.M."/>
            <person name="Andrzejewski T.M."/>
            <person name="Davidsen T.M."/>
            <person name="Wayne K.J."/>
            <person name="Tettelin H."/>
            <person name="Glass J.I."/>
            <person name="Rusch D."/>
            <person name="Podicherti R."/>
            <person name="Tsui H.-C.T."/>
            <person name="Winkler M.E."/>
        </authorList>
    </citation>
    <scope>NUCLEOTIDE SEQUENCE</scope>
</reference>
<dbReference type="AlphaFoldDB" id="A0A382B468"/>
<evidence type="ECO:0000256" key="1">
    <source>
        <dbReference type="ARBA" id="ARBA00008779"/>
    </source>
</evidence>
<dbReference type="Gene3D" id="3.30.1120.10">
    <property type="match status" value="1"/>
</dbReference>
<keyword evidence="3" id="KW-0378">Hydrolase</keyword>
<evidence type="ECO:0000256" key="4">
    <source>
        <dbReference type="ARBA" id="ARBA00022837"/>
    </source>
</evidence>
<dbReference type="PROSITE" id="PS00523">
    <property type="entry name" value="SULFATASE_1"/>
    <property type="match status" value="1"/>
</dbReference>
<dbReference type="PANTHER" id="PTHR42693">
    <property type="entry name" value="ARYLSULFATASE FAMILY MEMBER"/>
    <property type="match status" value="1"/>
</dbReference>
<evidence type="ECO:0000313" key="6">
    <source>
        <dbReference type="EMBL" id="SVB08073.1"/>
    </source>
</evidence>
<evidence type="ECO:0000256" key="3">
    <source>
        <dbReference type="ARBA" id="ARBA00022801"/>
    </source>
</evidence>
<dbReference type="InterPro" id="IPR024607">
    <property type="entry name" value="Sulfatase_CS"/>
</dbReference>
<evidence type="ECO:0000256" key="2">
    <source>
        <dbReference type="ARBA" id="ARBA00022723"/>
    </source>
</evidence>
<dbReference type="EMBL" id="UINC01027949">
    <property type="protein sequence ID" value="SVB08073.1"/>
    <property type="molecule type" value="Genomic_DNA"/>
</dbReference>
<dbReference type="InterPro" id="IPR000917">
    <property type="entry name" value="Sulfatase_N"/>
</dbReference>
<feature type="non-terminal residue" evidence="6">
    <location>
        <position position="436"/>
    </location>
</feature>
<comment type="similarity">
    <text evidence="1">Belongs to the sulfatase family.</text>
</comment>
<accession>A0A382B468</accession>
<proteinExistence type="inferred from homology"/>
<dbReference type="Pfam" id="PF00884">
    <property type="entry name" value="Sulfatase"/>
    <property type="match status" value="1"/>
</dbReference>
<dbReference type="GO" id="GO:0046872">
    <property type="term" value="F:metal ion binding"/>
    <property type="evidence" value="ECO:0007669"/>
    <property type="project" value="UniProtKB-KW"/>
</dbReference>
<keyword evidence="2" id="KW-0479">Metal-binding</keyword>
<dbReference type="CDD" id="cd16146">
    <property type="entry name" value="ARS_like"/>
    <property type="match status" value="1"/>
</dbReference>
<evidence type="ECO:0000259" key="5">
    <source>
        <dbReference type="Pfam" id="PF00884"/>
    </source>
</evidence>
<dbReference type="InterPro" id="IPR050738">
    <property type="entry name" value="Sulfatase"/>
</dbReference>
<dbReference type="SUPFAM" id="SSF53649">
    <property type="entry name" value="Alkaline phosphatase-like"/>
    <property type="match status" value="1"/>
</dbReference>
<feature type="domain" description="Sulfatase N-terminal" evidence="5">
    <location>
        <begin position="13"/>
        <end position="310"/>
    </location>
</feature>
<protein>
    <recommendedName>
        <fullName evidence="5">Sulfatase N-terminal domain-containing protein</fullName>
    </recommendedName>
</protein>
<organism evidence="6">
    <name type="scientific">marine metagenome</name>
    <dbReference type="NCBI Taxonomy" id="408172"/>
    <lineage>
        <taxon>unclassified sequences</taxon>
        <taxon>metagenomes</taxon>
        <taxon>ecological metagenomes</taxon>
    </lineage>
</organism>
<dbReference type="GO" id="GO:0004065">
    <property type="term" value="F:arylsulfatase activity"/>
    <property type="evidence" value="ECO:0007669"/>
    <property type="project" value="TreeGrafter"/>
</dbReference>
<dbReference type="InterPro" id="IPR017850">
    <property type="entry name" value="Alkaline_phosphatase_core_sf"/>
</dbReference>
<name>A0A382B468_9ZZZZ</name>
<dbReference type="PANTHER" id="PTHR42693:SF53">
    <property type="entry name" value="ENDO-4-O-SULFATASE"/>
    <property type="match status" value="1"/>
</dbReference>
<gene>
    <name evidence="6" type="ORF">METZ01_LOCUS160927</name>
</gene>
<dbReference type="Gene3D" id="3.40.720.10">
    <property type="entry name" value="Alkaline Phosphatase, subunit A"/>
    <property type="match status" value="1"/>
</dbReference>